<dbReference type="GO" id="GO:0016758">
    <property type="term" value="F:hexosyltransferase activity"/>
    <property type="evidence" value="ECO:0007669"/>
    <property type="project" value="InterPro"/>
</dbReference>
<dbReference type="Proteomes" id="UP000295689">
    <property type="component" value="Unassembled WGS sequence"/>
</dbReference>
<comment type="subcellular location">
    <subcellularLocation>
        <location evidence="1">Membrane</location>
    </subcellularLocation>
</comment>
<comment type="caution">
    <text evidence="7">The sequence shown here is derived from an EMBL/GenBank/DDBJ whole genome shotgun (WGS) entry which is preliminary data.</text>
</comment>
<dbReference type="InterPro" id="IPR009695">
    <property type="entry name" value="Diacylglyc_glucosyltr_N"/>
</dbReference>
<keyword evidence="8" id="KW-1185">Reference proteome</keyword>
<proteinExistence type="inferred from homology"/>
<dbReference type="RefSeq" id="WP_132009679.1">
    <property type="nucleotide sequence ID" value="NZ_JABUHM010000011.1"/>
</dbReference>
<evidence type="ECO:0000259" key="5">
    <source>
        <dbReference type="Pfam" id="PF04101"/>
    </source>
</evidence>
<evidence type="ECO:0000256" key="4">
    <source>
        <dbReference type="ARBA" id="ARBA00022679"/>
    </source>
</evidence>
<dbReference type="PANTHER" id="PTHR43025">
    <property type="entry name" value="MONOGALACTOSYLDIACYLGLYCEROL SYNTHASE"/>
    <property type="match status" value="1"/>
</dbReference>
<dbReference type="PANTHER" id="PTHR43025:SF3">
    <property type="entry name" value="MONOGALACTOSYLDIACYLGLYCEROL SYNTHASE 1, CHLOROPLASTIC"/>
    <property type="match status" value="1"/>
</dbReference>
<comment type="similarity">
    <text evidence="2">Belongs to the glycosyltransferase 28 family.</text>
</comment>
<dbReference type="AlphaFoldDB" id="A0A4R2B7Q2"/>
<sequence>MKNQAKSVLFLPFLQIPSGHHQAAEALLEELGKRHPHTQCEKVDILGYSYGRMESFVSRIYLKWIHALPGIYHALYQHSVYKNPQEDKRFYLYEFLFLPFMRKLISEKNPDLIICTHALPAYMVNVLKKRNELKVPAINVYTDYFIHRFWGVDQIDFHFVPTEGMKTFLKNKGVSEQNIYITGIPVHSKITKLMEPPKNKTSTSFSVLVAGGSMGAGGVGNLVRKITETPTEGKLHYYILCGKNRGLYDQLKKLKHENITPLAYISCKDEMNKLYDEIDAVVTKPGGVTISECLCKRKPIFIHEALPGQEVINLQQLNELGVVFQLNKENIHEQIQSILQNENEMERYQSQVSNFHSQLCREEPAEILGGLLNREFHTPDNG</sequence>
<accession>A0A4R2B7Q2</accession>
<gene>
    <name evidence="7" type="ORF">EV146_110214</name>
</gene>
<dbReference type="GO" id="GO:0009247">
    <property type="term" value="P:glycolipid biosynthetic process"/>
    <property type="evidence" value="ECO:0007669"/>
    <property type="project" value="InterPro"/>
</dbReference>
<dbReference type="EMBL" id="SLVV01000010">
    <property type="protein sequence ID" value="TCN22728.1"/>
    <property type="molecule type" value="Genomic_DNA"/>
</dbReference>
<reference evidence="7 8" key="1">
    <citation type="journal article" date="2015" name="Stand. Genomic Sci.">
        <title>Genomic Encyclopedia of Bacterial and Archaeal Type Strains, Phase III: the genomes of soil and plant-associated and newly described type strains.</title>
        <authorList>
            <person name="Whitman W.B."/>
            <person name="Woyke T."/>
            <person name="Klenk H.P."/>
            <person name="Zhou Y."/>
            <person name="Lilburn T.G."/>
            <person name="Beck B.J."/>
            <person name="De Vos P."/>
            <person name="Vandamme P."/>
            <person name="Eisen J.A."/>
            <person name="Garrity G."/>
            <person name="Hugenholtz P."/>
            <person name="Kyrpides N.C."/>
        </authorList>
    </citation>
    <scope>NUCLEOTIDE SEQUENCE [LARGE SCALE GENOMIC DNA]</scope>
    <source>
        <strain evidence="7 8">CV53</strain>
    </source>
</reference>
<dbReference type="GO" id="GO:0016020">
    <property type="term" value="C:membrane"/>
    <property type="evidence" value="ECO:0007669"/>
    <property type="project" value="UniProtKB-SubCell"/>
</dbReference>
<evidence type="ECO:0000313" key="8">
    <source>
        <dbReference type="Proteomes" id="UP000295689"/>
    </source>
</evidence>
<dbReference type="InterPro" id="IPR050519">
    <property type="entry name" value="Glycosyltransf_28_UgtP"/>
</dbReference>
<keyword evidence="3" id="KW-0328">Glycosyltransferase</keyword>
<feature type="domain" description="Diacylglycerol glucosyltransferase N-terminal" evidence="6">
    <location>
        <begin position="20"/>
        <end position="186"/>
    </location>
</feature>
<dbReference type="Gene3D" id="3.40.50.2000">
    <property type="entry name" value="Glycogen Phosphorylase B"/>
    <property type="match status" value="2"/>
</dbReference>
<protein>
    <submittedName>
        <fullName evidence="7">UDP-N-acetylglucosamine:LPS N-acetylglucosamine transferase</fullName>
    </submittedName>
</protein>
<dbReference type="Pfam" id="PF06925">
    <property type="entry name" value="MGDG_synth"/>
    <property type="match status" value="1"/>
</dbReference>
<feature type="domain" description="Glycosyl transferase family 28 C-terminal" evidence="5">
    <location>
        <begin position="207"/>
        <end position="335"/>
    </location>
</feature>
<name>A0A4R2B7Q2_9BACI</name>
<dbReference type="InterPro" id="IPR007235">
    <property type="entry name" value="Glyco_trans_28_C"/>
</dbReference>
<keyword evidence="4 7" id="KW-0808">Transferase</keyword>
<evidence type="ECO:0000256" key="3">
    <source>
        <dbReference type="ARBA" id="ARBA00022676"/>
    </source>
</evidence>
<evidence type="ECO:0000256" key="1">
    <source>
        <dbReference type="ARBA" id="ARBA00004370"/>
    </source>
</evidence>
<evidence type="ECO:0000256" key="2">
    <source>
        <dbReference type="ARBA" id="ARBA00006962"/>
    </source>
</evidence>
<evidence type="ECO:0000259" key="6">
    <source>
        <dbReference type="Pfam" id="PF06925"/>
    </source>
</evidence>
<dbReference type="Pfam" id="PF04101">
    <property type="entry name" value="Glyco_tran_28_C"/>
    <property type="match status" value="1"/>
</dbReference>
<evidence type="ECO:0000313" key="7">
    <source>
        <dbReference type="EMBL" id="TCN22728.1"/>
    </source>
</evidence>
<dbReference type="SUPFAM" id="SSF53756">
    <property type="entry name" value="UDP-Glycosyltransferase/glycogen phosphorylase"/>
    <property type="match status" value="1"/>
</dbReference>
<organism evidence="7 8">
    <name type="scientific">Mesobacillus foraminis</name>
    <dbReference type="NCBI Taxonomy" id="279826"/>
    <lineage>
        <taxon>Bacteria</taxon>
        <taxon>Bacillati</taxon>
        <taxon>Bacillota</taxon>
        <taxon>Bacilli</taxon>
        <taxon>Bacillales</taxon>
        <taxon>Bacillaceae</taxon>
        <taxon>Mesobacillus</taxon>
    </lineage>
</organism>